<evidence type="ECO:0000256" key="1">
    <source>
        <dbReference type="ARBA" id="ARBA00004123"/>
    </source>
</evidence>
<feature type="compositionally biased region" description="Polar residues" evidence="9">
    <location>
        <begin position="390"/>
        <end position="400"/>
    </location>
</feature>
<keyword evidence="12" id="KW-1185">Reference proteome</keyword>
<comment type="subcellular location">
    <subcellularLocation>
        <location evidence="1">Nucleus</location>
    </subcellularLocation>
</comment>
<keyword evidence="4" id="KW-0238">DNA-binding</keyword>
<proteinExistence type="inferred from homology"/>
<name>A0ABS8STX6_DATST</name>
<dbReference type="InterPro" id="IPR036955">
    <property type="entry name" value="AP2/ERF_dom_sf"/>
</dbReference>
<dbReference type="Gene3D" id="3.30.730.10">
    <property type="entry name" value="AP2/ERF domain"/>
    <property type="match status" value="1"/>
</dbReference>
<dbReference type="PROSITE" id="PS51032">
    <property type="entry name" value="AP2_ERF"/>
    <property type="match status" value="1"/>
</dbReference>
<accession>A0ABS8STX6</accession>
<keyword evidence="6" id="KW-0804">Transcription</keyword>
<evidence type="ECO:0000256" key="5">
    <source>
        <dbReference type="ARBA" id="ARBA00023159"/>
    </source>
</evidence>
<dbReference type="PRINTS" id="PR00367">
    <property type="entry name" value="ETHRSPELEMNT"/>
</dbReference>
<evidence type="ECO:0000256" key="3">
    <source>
        <dbReference type="ARBA" id="ARBA00023015"/>
    </source>
</evidence>
<evidence type="ECO:0000259" key="10">
    <source>
        <dbReference type="PROSITE" id="PS51032"/>
    </source>
</evidence>
<evidence type="ECO:0000313" key="12">
    <source>
        <dbReference type="Proteomes" id="UP000823775"/>
    </source>
</evidence>
<evidence type="ECO:0000313" key="11">
    <source>
        <dbReference type="EMBL" id="MCD7462220.1"/>
    </source>
</evidence>
<keyword evidence="2" id="KW-0936">Ethylene signaling pathway</keyword>
<dbReference type="SMART" id="SM00380">
    <property type="entry name" value="AP2"/>
    <property type="match status" value="1"/>
</dbReference>
<keyword evidence="3" id="KW-0805">Transcription regulation</keyword>
<dbReference type="InterPro" id="IPR016177">
    <property type="entry name" value="DNA-bd_dom_sf"/>
</dbReference>
<evidence type="ECO:0000256" key="9">
    <source>
        <dbReference type="SAM" id="MobiDB-lite"/>
    </source>
</evidence>
<dbReference type="CDD" id="cd00018">
    <property type="entry name" value="AP2"/>
    <property type="match status" value="1"/>
</dbReference>
<evidence type="ECO:0000256" key="6">
    <source>
        <dbReference type="ARBA" id="ARBA00023163"/>
    </source>
</evidence>
<dbReference type="SUPFAM" id="SSF54171">
    <property type="entry name" value="DNA-binding domain"/>
    <property type="match status" value="1"/>
</dbReference>
<protein>
    <recommendedName>
        <fullName evidence="10">AP2/ERF domain-containing protein</fullName>
    </recommendedName>
</protein>
<comment type="caution">
    <text evidence="11">The sequence shown here is derived from an EMBL/GenBank/DDBJ whole genome shotgun (WGS) entry which is preliminary data.</text>
</comment>
<evidence type="ECO:0000256" key="2">
    <source>
        <dbReference type="ARBA" id="ARBA00022745"/>
    </source>
</evidence>
<keyword evidence="7" id="KW-0539">Nucleus</keyword>
<gene>
    <name evidence="11" type="ORF">HAX54_048017</name>
</gene>
<dbReference type="InterPro" id="IPR051758">
    <property type="entry name" value="ERF/AP2-like"/>
</dbReference>
<evidence type="ECO:0000256" key="7">
    <source>
        <dbReference type="ARBA" id="ARBA00023242"/>
    </source>
</evidence>
<dbReference type="Pfam" id="PF00847">
    <property type="entry name" value="AP2"/>
    <property type="match status" value="1"/>
</dbReference>
<comment type="similarity">
    <text evidence="8">Belongs to the AP2/ERF transcription factor family. ERF subfamily.</text>
</comment>
<keyword evidence="5" id="KW-0010">Activator</keyword>
<reference evidence="11 12" key="1">
    <citation type="journal article" date="2021" name="BMC Genomics">
        <title>Datura genome reveals duplications of psychoactive alkaloid biosynthetic genes and high mutation rate following tissue culture.</title>
        <authorList>
            <person name="Rajewski A."/>
            <person name="Carter-House D."/>
            <person name="Stajich J."/>
            <person name="Litt A."/>
        </authorList>
    </citation>
    <scope>NUCLEOTIDE SEQUENCE [LARGE SCALE GENOMIC DNA]</scope>
    <source>
        <strain evidence="11">AR-01</strain>
    </source>
</reference>
<dbReference type="PANTHER" id="PTHR31657">
    <property type="entry name" value="ETHYLENE-RESPONSIVE TRANSCRIPTION FACTOR ERF061"/>
    <property type="match status" value="1"/>
</dbReference>
<dbReference type="Proteomes" id="UP000823775">
    <property type="component" value="Unassembled WGS sequence"/>
</dbReference>
<organism evidence="11 12">
    <name type="scientific">Datura stramonium</name>
    <name type="common">Jimsonweed</name>
    <name type="synonym">Common thornapple</name>
    <dbReference type="NCBI Taxonomy" id="4076"/>
    <lineage>
        <taxon>Eukaryota</taxon>
        <taxon>Viridiplantae</taxon>
        <taxon>Streptophyta</taxon>
        <taxon>Embryophyta</taxon>
        <taxon>Tracheophyta</taxon>
        <taxon>Spermatophyta</taxon>
        <taxon>Magnoliopsida</taxon>
        <taxon>eudicotyledons</taxon>
        <taxon>Gunneridae</taxon>
        <taxon>Pentapetalae</taxon>
        <taxon>asterids</taxon>
        <taxon>lamiids</taxon>
        <taxon>Solanales</taxon>
        <taxon>Solanaceae</taxon>
        <taxon>Solanoideae</taxon>
        <taxon>Datureae</taxon>
        <taxon>Datura</taxon>
    </lineage>
</organism>
<feature type="region of interest" description="Disordered" evidence="9">
    <location>
        <begin position="387"/>
        <end position="409"/>
    </location>
</feature>
<evidence type="ECO:0000256" key="4">
    <source>
        <dbReference type="ARBA" id="ARBA00023125"/>
    </source>
</evidence>
<feature type="domain" description="AP2/ERF" evidence="10">
    <location>
        <begin position="225"/>
        <end position="282"/>
    </location>
</feature>
<dbReference type="EMBL" id="JACEIK010000788">
    <property type="protein sequence ID" value="MCD7462220.1"/>
    <property type="molecule type" value="Genomic_DNA"/>
</dbReference>
<dbReference type="PANTHER" id="PTHR31657:SF19">
    <property type="entry name" value="ETHYLENE-RESPONSIVE TRANSCRIPTION FACTOR ERF053"/>
    <property type="match status" value="1"/>
</dbReference>
<sequence>MTSVSSPDDILINIASLSGCATSFLTCQVEYCILPTRVSRLTMAASKHSSKSRKSVKEEMHWHIDKDKEFESQQWWPVSQETSMSGRPFKMIRNPETQHSFQSSVPYTTPTSSVFSSFSLPSSSPSSSSGVVFPLALDGTQQFVGSLHQLRSNETPLFRPLHQNQQQMISFSAQSPQNFAGVLGNETLNSIPSGSMMMMMNNKLGQDNRDALFRPLLHPYSTTKLYRGVRQRQWGKWVAEIRLPRKRTRLWLGTFDTAEDAAMAYDREAYKLRGDNAKLNFPELFLGKHKGTRPLEQEPENLQLQLPQQPQPEGDNFENHSGMGSSEVIAVDGVQGNVENSGASSQLLLSDFEAWFNAIPESSGPGSPVWDDSDILFGNVHYSSDPFKQPENNAEPSASSCPMRPFRWN</sequence>
<dbReference type="InterPro" id="IPR001471">
    <property type="entry name" value="AP2/ERF_dom"/>
</dbReference>
<evidence type="ECO:0000256" key="8">
    <source>
        <dbReference type="ARBA" id="ARBA00024343"/>
    </source>
</evidence>